<sequence>MKIKRRYIILGIVFILFLILSLSYFTLFPRADAGPLLGSVQEYLQFYASKNNKSTNGETTSIPTPTFISQPNALDNASMQFNLSSIFTNTVLFQEDITAPNIIYSLTAGSGISLTGDKQKPTIVNDGVVSLEELTGDINLEGTNITVTTSGKTITLTSNQTFDDSKLSEAEIEAYIFDTDNTGTLTSGTLALDSLSYTGTLPTAVLSGAYTGVTGVGSLTALDVTGRIDGNTIYQDGNQVCDTGGNCVGLGGSVSGTGTTNTLPKFTGASTLGNSIITDSGTLVSVGGNLTATGNLITNGTVTLGLYGKGIAHISAVGLVTSSAVGLASTDVSGTLPVGNGGTGLTAYLPGDLLYASAPGTLSRLAIGSDGQILSISGSALSWETASGGGACPHCLIDNPSVTQIIVPQSASMTGLIVSQAPGGTNDIFNVSTNDNSENYFRVDSSGNVIVGNSSVAPDAFLVAPDATDPIGISPVSAGASAHKGTITSVDLTSDRTWEFPDVGGQICLSVGNCAGTGAGIGGSGTTNYISKWSSTYALANSTLFDNGNVGIGTSTPGATLSVAGGVGIGKTNISSVYHTKKAPDGGLIIEGYVGIGTTNPTVRLDVNGDVSLASSGSDTLTFGNGSGDIINMTGTVNVLAGSATSLTGSVLLGNGSGSDDITVSTGTGVFRINGTQLYAPAAGNIGIGTTNPTDALHVNGSIFAVDGLHVGTDATSSLIDDTTNGALSTTLYIGNESILTSGDVGTPGGVQAYDAGLQSISGLSTSADEMIYLTGSDTYATTSLTSFARTLLDDIDASSAQSTLGLVIGTNVQAWNTNLDTWATKTAPSGTVVGTTDTQTLTNKTLTDSTTYFQDETDNTKKVQFQLSTVSTLTTRTLTIPDADGTICLTTGNCAGTGAGLGGTGTQNYVAKWNGSFDLTNSLIYDDGTFVGIGTTGGSSLLTIESSTAASVQINPFGTSAGETGELRYMELLANGTNYTGFKAPDSLASSLIYSLPPSQAAGSGYVLANDGSGVLTWEAATGGGVGAGDITQVGSVASGVAFFSSATADDQWLGFGATEGRISFDDQATDIISFLNANVGVGISAPTDTLHVVGDALITAGIHVGLDDSGSLIDDASNGATSTTLYIGNESILASGDIGSSVQAWDADLDTWATKTAPSGDVVGTTDNQTLSSKSVPDLIYIPGTAPATSAGKVYFNSSDENLYVYTTSGWVDLTNSGTIYSADGEGIELVGSEFQLELDGVTLSKSASGLKISDTYPGQSSIITVGTITSGTWNGTPIVDAYISDALTISSSGTVADGALSSNVSLLGQTIESSEITNGTIHPDDINDNATTPTDGYVLSYNGITGVFDWIASGGGGGYWSRSGGGELTPATIGDYMSISTGTSVPLSLTNTGSSLSFRVNDSTSDATPFIIDAAGNVGIGRTAASFPLDIAGKIGINGTQAIYLPDQSSSYFSGTLVLGDGGTALSHVSGSDGQNNLFAGMRAGEANTTGSNNTLVGQFSGLSLTVGSANTFVGRAAGASTISGGSNTIIGEQSAFLNTTGSNNTIIGDAANFNNQSGANNVIIGYQAGYGGVVHSKTGNILIGYKAGYSELGNNKLYIENSNSSQPLIYGDFGNDVLSINGNLGIGTTNPSFKLQVEGTAQLKGNPGLIGLFVDSDGEVGIGTVTPASALEVKGTAQLMGSSSTTGLIVNSSGNVGIGTTNISRMLQVEGTAQIKGGSAYVGLVVTANGNIGVGTTLPTSYFVVERSGKVHLRIDGAGHEYILGDYGNSLNNTYFRIDDVNSDFEFNANVGIGTTAPTARLSVAGGVGIGTTAAGSLFTNVAIPPDGGLIIEGNVGIGTTSPGSKLSISGLGSSTGTTLVIDAAGNVWKDSSSARYKDNIQSFSADYSKVLQLNPVSYDFKKTNMHTIGYIAEEVDALGLSDLVVYDQSGRPDALKYDRLPIYLLEIMKDQQKSIGNLQRAQLELNSSGAIETLQADTSNLPVVDFEAMDVAEEASPEFLALKKTVEEELVRDVTSLKGDVLGLSTTLENLQNQQNNPVVRLDDQSVATISAELTSLRALIYDMKNDYDKEVTISAVLADQTPAIFNDAATISNLTVTDKANIYDLSVVNTLMAGQMVIDGVEGTINTLGDPLRLQAGRLANVEFMGGLVSIDTAGNIASDGVISAQKFVIDTSNTKSAAAGDSLIPAGNEEIVVYTEAVTQDSLIYVTFIRDYEPATRYWISERNDGEGFVLKLNRPLDADSEFSWWIVN</sequence>
<comment type="caution">
    <text evidence="3">The sequence shown here is derived from an EMBL/GenBank/DDBJ whole genome shotgun (WGS) entry which is preliminary data.</text>
</comment>
<gene>
    <name evidence="3" type="ORF">COY16_02170</name>
</gene>
<dbReference type="Pfam" id="PF13884">
    <property type="entry name" value="Peptidase_S74"/>
    <property type="match status" value="1"/>
</dbReference>
<name>A0A2M7TZW6_9BACT</name>
<keyword evidence="1" id="KW-0812">Transmembrane</keyword>
<evidence type="ECO:0000313" key="3">
    <source>
        <dbReference type="EMBL" id="PIZ63364.1"/>
    </source>
</evidence>
<dbReference type="PROSITE" id="PS51688">
    <property type="entry name" value="ICA"/>
    <property type="match status" value="1"/>
</dbReference>
<protein>
    <recommendedName>
        <fullName evidence="2">Peptidase S74 domain-containing protein</fullName>
    </recommendedName>
</protein>
<feature type="domain" description="Peptidase S74" evidence="2">
    <location>
        <begin position="1877"/>
        <end position="1967"/>
    </location>
</feature>
<proteinExistence type="predicted"/>
<keyword evidence="1" id="KW-1133">Transmembrane helix</keyword>
<feature type="transmembrane region" description="Helical" evidence="1">
    <location>
        <begin position="7"/>
        <end position="27"/>
    </location>
</feature>
<reference evidence="4" key="1">
    <citation type="submission" date="2017-09" db="EMBL/GenBank/DDBJ databases">
        <title>Depth-based differentiation of microbial function through sediment-hosted aquifers and enrichment of novel symbionts in the deep terrestrial subsurface.</title>
        <authorList>
            <person name="Probst A.J."/>
            <person name="Ladd B."/>
            <person name="Jarett J.K."/>
            <person name="Geller-Mcgrath D.E."/>
            <person name="Sieber C.M.K."/>
            <person name="Emerson J.B."/>
            <person name="Anantharaman K."/>
            <person name="Thomas B.C."/>
            <person name="Malmstrom R."/>
            <person name="Stieglmeier M."/>
            <person name="Klingl A."/>
            <person name="Woyke T."/>
            <person name="Ryan C.M."/>
            <person name="Banfield J.F."/>
        </authorList>
    </citation>
    <scope>NUCLEOTIDE SEQUENCE [LARGE SCALE GENOMIC DNA]</scope>
</reference>
<accession>A0A2M7TZW6</accession>
<keyword evidence="1" id="KW-0472">Membrane</keyword>
<dbReference type="EMBL" id="PFOB01000024">
    <property type="protein sequence ID" value="PIZ63364.1"/>
    <property type="molecule type" value="Genomic_DNA"/>
</dbReference>
<organism evidence="3 4">
    <name type="scientific">Candidatus Roizmanbacteria bacterium CG_4_10_14_0_2_um_filter_39_13</name>
    <dbReference type="NCBI Taxonomy" id="1974825"/>
    <lineage>
        <taxon>Bacteria</taxon>
        <taxon>Candidatus Roizmaniibacteriota</taxon>
    </lineage>
</organism>
<dbReference type="InterPro" id="IPR030392">
    <property type="entry name" value="S74_ICA"/>
</dbReference>
<evidence type="ECO:0000259" key="2">
    <source>
        <dbReference type="PROSITE" id="PS51688"/>
    </source>
</evidence>
<evidence type="ECO:0000313" key="4">
    <source>
        <dbReference type="Proteomes" id="UP000228503"/>
    </source>
</evidence>
<evidence type="ECO:0000256" key="1">
    <source>
        <dbReference type="SAM" id="Phobius"/>
    </source>
</evidence>
<dbReference type="Proteomes" id="UP000228503">
    <property type="component" value="Unassembled WGS sequence"/>
</dbReference>